<dbReference type="InterPro" id="IPR014231">
    <property type="entry name" value="Spore_YpjB"/>
</dbReference>
<dbReference type="Proteomes" id="UP001519328">
    <property type="component" value="Unassembled WGS sequence"/>
</dbReference>
<evidence type="ECO:0000313" key="3">
    <source>
        <dbReference type="Proteomes" id="UP001519328"/>
    </source>
</evidence>
<protein>
    <submittedName>
        <fullName evidence="2">Sporulation protein YpjB</fullName>
    </submittedName>
</protein>
<proteinExistence type="predicted"/>
<evidence type="ECO:0000256" key="1">
    <source>
        <dbReference type="SAM" id="Phobius"/>
    </source>
</evidence>
<dbReference type="RefSeq" id="WP_390313442.1">
    <property type="nucleotide sequence ID" value="NZ_JAGGKK010000013.1"/>
</dbReference>
<comment type="caution">
    <text evidence="2">The sequence shown here is derived from an EMBL/GenBank/DDBJ whole genome shotgun (WGS) entry which is preliminary data.</text>
</comment>
<keyword evidence="1" id="KW-0812">Transmembrane</keyword>
<keyword evidence="1" id="KW-1133">Transmembrane helix</keyword>
<keyword evidence="1" id="KW-0472">Membrane</keyword>
<feature type="transmembrane region" description="Helical" evidence="1">
    <location>
        <begin position="53"/>
        <end position="73"/>
    </location>
</feature>
<sequence>MKHSRELKLIFSTIIGVYIYFQFTTAITYAQQIIPVKNQFIMSSNNNAEMMPFYWMVTIVGGCIAVTLTYVSWRKYKGEKKKQSERDSNS</sequence>
<reference evidence="2 3" key="1">
    <citation type="submission" date="2021-03" db="EMBL/GenBank/DDBJ databases">
        <title>Genomic Encyclopedia of Type Strains, Phase IV (KMG-IV): sequencing the most valuable type-strain genomes for metagenomic binning, comparative biology and taxonomic classification.</title>
        <authorList>
            <person name="Goeker M."/>
        </authorList>
    </citation>
    <scope>NUCLEOTIDE SEQUENCE [LARGE SCALE GENOMIC DNA]</scope>
    <source>
        <strain evidence="2 3">DSM 21085</strain>
    </source>
</reference>
<keyword evidence="3" id="KW-1185">Reference proteome</keyword>
<name>A0ABS4HFE1_9BACI</name>
<gene>
    <name evidence="2" type="ORF">J2Z82_002517</name>
</gene>
<dbReference type="Pfam" id="PF09577">
    <property type="entry name" value="Spore_YpjB"/>
    <property type="match status" value="1"/>
</dbReference>
<accession>A0ABS4HFE1</accession>
<organism evidence="2 3">
    <name type="scientific">Virgibacillus litoralis</name>
    <dbReference type="NCBI Taxonomy" id="578221"/>
    <lineage>
        <taxon>Bacteria</taxon>
        <taxon>Bacillati</taxon>
        <taxon>Bacillota</taxon>
        <taxon>Bacilli</taxon>
        <taxon>Bacillales</taxon>
        <taxon>Bacillaceae</taxon>
        <taxon>Virgibacillus</taxon>
    </lineage>
</organism>
<feature type="transmembrane region" description="Helical" evidence="1">
    <location>
        <begin position="9"/>
        <end position="33"/>
    </location>
</feature>
<evidence type="ECO:0000313" key="2">
    <source>
        <dbReference type="EMBL" id="MBP1949578.1"/>
    </source>
</evidence>
<dbReference type="EMBL" id="JAGGKK010000013">
    <property type="protein sequence ID" value="MBP1949578.1"/>
    <property type="molecule type" value="Genomic_DNA"/>
</dbReference>